<dbReference type="InterPro" id="IPR012337">
    <property type="entry name" value="RNaseH-like_sf"/>
</dbReference>
<dbReference type="SUPFAM" id="SSF53098">
    <property type="entry name" value="Ribonuclease H-like"/>
    <property type="match status" value="1"/>
</dbReference>
<dbReference type="Proteomes" id="UP000257109">
    <property type="component" value="Unassembled WGS sequence"/>
</dbReference>
<dbReference type="AlphaFoldDB" id="A0A371GGA3"/>
<dbReference type="OrthoDB" id="1429646at2759"/>
<dbReference type="EMBL" id="QJKJ01005632">
    <property type="protein sequence ID" value="RDX89578.1"/>
    <property type="molecule type" value="Genomic_DNA"/>
</dbReference>
<keyword evidence="3" id="KW-1185">Reference proteome</keyword>
<accession>A0A371GGA3</accession>
<feature type="non-terminal residue" evidence="2">
    <location>
        <position position="1"/>
    </location>
</feature>
<evidence type="ECO:0000313" key="3">
    <source>
        <dbReference type="Proteomes" id="UP000257109"/>
    </source>
</evidence>
<dbReference type="InterPro" id="IPR057670">
    <property type="entry name" value="SH3_retrovirus"/>
</dbReference>
<feature type="domain" description="Retroviral polymerase SH3-like" evidence="1">
    <location>
        <begin position="103"/>
        <end position="155"/>
    </location>
</feature>
<dbReference type="PANTHER" id="PTHR42648:SF28">
    <property type="entry name" value="TRANSPOSON-ENCODED PROTEIN WITH RIBONUCLEASE H-LIKE AND RETROVIRUS ZINC FINGER-LIKE DOMAINS"/>
    <property type="match status" value="1"/>
</dbReference>
<sequence>MYLYLLCSKDEALDAFKVFKVEMEKQYGKQTKIVIFDRGGEYYGRHTENGQAPSHLQNFLKNMGLLPNTLCLTTPYILNQDPTKNFLKTPFELLKGWKPIRIYNPQEKKLNPRTISGYFIERDEKSKRYIFYCSTHRTRIVESKNAKFVKNNLISGSDQFQDIVNENNHY</sequence>
<comment type="caution">
    <text evidence="2">The sequence shown here is derived from an EMBL/GenBank/DDBJ whole genome shotgun (WGS) entry which is preliminary data.</text>
</comment>
<protein>
    <recommendedName>
        <fullName evidence="1">Retroviral polymerase SH3-like domain-containing protein</fullName>
    </recommendedName>
</protein>
<evidence type="ECO:0000259" key="1">
    <source>
        <dbReference type="Pfam" id="PF25597"/>
    </source>
</evidence>
<proteinExistence type="predicted"/>
<organism evidence="2 3">
    <name type="scientific">Mucuna pruriens</name>
    <name type="common">Velvet bean</name>
    <name type="synonym">Dolichos pruriens</name>
    <dbReference type="NCBI Taxonomy" id="157652"/>
    <lineage>
        <taxon>Eukaryota</taxon>
        <taxon>Viridiplantae</taxon>
        <taxon>Streptophyta</taxon>
        <taxon>Embryophyta</taxon>
        <taxon>Tracheophyta</taxon>
        <taxon>Spermatophyta</taxon>
        <taxon>Magnoliopsida</taxon>
        <taxon>eudicotyledons</taxon>
        <taxon>Gunneridae</taxon>
        <taxon>Pentapetalae</taxon>
        <taxon>rosids</taxon>
        <taxon>fabids</taxon>
        <taxon>Fabales</taxon>
        <taxon>Fabaceae</taxon>
        <taxon>Papilionoideae</taxon>
        <taxon>50 kb inversion clade</taxon>
        <taxon>NPAAA clade</taxon>
        <taxon>indigoferoid/millettioid clade</taxon>
        <taxon>Phaseoleae</taxon>
        <taxon>Mucuna</taxon>
    </lineage>
</organism>
<dbReference type="InterPro" id="IPR039537">
    <property type="entry name" value="Retrotran_Ty1/copia-like"/>
</dbReference>
<evidence type="ECO:0000313" key="2">
    <source>
        <dbReference type="EMBL" id="RDX89578.1"/>
    </source>
</evidence>
<reference evidence="2" key="1">
    <citation type="submission" date="2018-05" db="EMBL/GenBank/DDBJ databases">
        <title>Draft genome of Mucuna pruriens seed.</title>
        <authorList>
            <person name="Nnadi N.E."/>
            <person name="Vos R."/>
            <person name="Hasami M.H."/>
            <person name="Devisetty U.K."/>
            <person name="Aguiy J.C."/>
        </authorList>
    </citation>
    <scope>NUCLEOTIDE SEQUENCE [LARGE SCALE GENOMIC DNA]</scope>
    <source>
        <strain evidence="2">JCA_2017</strain>
    </source>
</reference>
<dbReference type="PANTHER" id="PTHR42648">
    <property type="entry name" value="TRANSPOSASE, PUTATIVE-RELATED"/>
    <property type="match status" value="1"/>
</dbReference>
<gene>
    <name evidence="2" type="ORF">CR513_28683</name>
</gene>
<name>A0A371GGA3_MUCPR</name>
<dbReference type="Pfam" id="PF25597">
    <property type="entry name" value="SH3_retrovirus"/>
    <property type="match status" value="1"/>
</dbReference>